<name>A0A0G0F824_9BACT</name>
<dbReference type="Proteomes" id="UP000034448">
    <property type="component" value="Unassembled WGS sequence"/>
</dbReference>
<evidence type="ECO:0000313" key="2">
    <source>
        <dbReference type="Proteomes" id="UP000034448"/>
    </source>
</evidence>
<gene>
    <name evidence="1" type="ORF">US28_C0017G0003</name>
</gene>
<evidence type="ECO:0000313" key="1">
    <source>
        <dbReference type="EMBL" id="KKQ15393.1"/>
    </source>
</evidence>
<reference evidence="1 2" key="1">
    <citation type="journal article" date="2015" name="Nature">
        <title>rRNA introns, odd ribosomes, and small enigmatic genomes across a large radiation of phyla.</title>
        <authorList>
            <person name="Brown C.T."/>
            <person name="Hug L.A."/>
            <person name="Thomas B.C."/>
            <person name="Sharon I."/>
            <person name="Castelle C.J."/>
            <person name="Singh A."/>
            <person name="Wilkins M.J."/>
            <person name="Williams K.H."/>
            <person name="Banfield J.F."/>
        </authorList>
    </citation>
    <scope>NUCLEOTIDE SEQUENCE [LARGE SCALE GENOMIC DNA]</scope>
</reference>
<proteinExistence type="predicted"/>
<protein>
    <submittedName>
        <fullName evidence="1">Uncharacterized protein</fullName>
    </submittedName>
</protein>
<accession>A0A0G0F824</accession>
<dbReference type="AlphaFoldDB" id="A0A0G0F824"/>
<comment type="caution">
    <text evidence="1">The sequence shown here is derived from an EMBL/GenBank/DDBJ whole genome shotgun (WGS) entry which is preliminary data.</text>
</comment>
<sequence length="85" mass="9508">MTLLEKLTLKEKKDADKYKSLVNSRNFENKLANSILDDECLICGDGDVLKHGLCLSCSVRIGSPLTQIVLREYEVSITVKHIGSR</sequence>
<organism evidence="1 2">
    <name type="scientific">Candidatus Daviesbacteria bacterium GW2011_GWA1_36_8</name>
    <dbReference type="NCBI Taxonomy" id="1618417"/>
    <lineage>
        <taxon>Bacteria</taxon>
        <taxon>Candidatus Daviesiibacteriota</taxon>
    </lineage>
</organism>
<dbReference type="EMBL" id="LBSJ01000017">
    <property type="protein sequence ID" value="KKQ15393.1"/>
    <property type="molecule type" value="Genomic_DNA"/>
</dbReference>